<evidence type="ECO:0000259" key="4">
    <source>
        <dbReference type="PROSITE" id="PS50075"/>
    </source>
</evidence>
<dbReference type="Pfam" id="PF00501">
    <property type="entry name" value="AMP-binding"/>
    <property type="match status" value="1"/>
</dbReference>
<feature type="domain" description="Carrier" evidence="4">
    <location>
        <begin position="460"/>
        <end position="533"/>
    </location>
</feature>
<evidence type="ECO:0000313" key="6">
    <source>
        <dbReference type="Proteomes" id="UP000001549"/>
    </source>
</evidence>
<dbReference type="SUPFAM" id="SSF51735">
    <property type="entry name" value="NAD(P)-binding Rossmann-fold domains"/>
    <property type="match status" value="1"/>
</dbReference>
<dbReference type="Gene3D" id="1.10.1200.10">
    <property type="entry name" value="ACP-like"/>
    <property type="match status" value="1"/>
</dbReference>
<accession>F8AVY3</accession>
<dbReference type="Pfam" id="PF00550">
    <property type="entry name" value="PP-binding"/>
    <property type="match status" value="1"/>
</dbReference>
<dbReference type="Gene3D" id="3.30.300.30">
    <property type="match status" value="1"/>
</dbReference>
<dbReference type="Pfam" id="PF07993">
    <property type="entry name" value="NAD_binding_4"/>
    <property type="match status" value="1"/>
</dbReference>
<evidence type="ECO:0000256" key="1">
    <source>
        <dbReference type="ARBA" id="ARBA00022450"/>
    </source>
</evidence>
<feature type="region of interest" description="Disordered" evidence="3">
    <location>
        <begin position="554"/>
        <end position="576"/>
    </location>
</feature>
<keyword evidence="5" id="KW-0413">Isomerase</keyword>
<dbReference type="PROSITE" id="PS50075">
    <property type="entry name" value="CARRIER"/>
    <property type="match status" value="1"/>
</dbReference>
<dbReference type="NCBIfam" id="TIGR01746">
    <property type="entry name" value="Thioester-redct"/>
    <property type="match status" value="1"/>
</dbReference>
<dbReference type="InterPro" id="IPR036736">
    <property type="entry name" value="ACP-like_sf"/>
</dbReference>
<dbReference type="RefSeq" id="WP_013873252.1">
    <property type="nucleotide sequence ID" value="NC_015656.1"/>
</dbReference>
<dbReference type="eggNOG" id="COG3320">
    <property type="taxonomic scope" value="Bacteria"/>
</dbReference>
<evidence type="ECO:0000313" key="5">
    <source>
        <dbReference type="EMBL" id="AEH09304.1"/>
    </source>
</evidence>
<dbReference type="InterPro" id="IPR010080">
    <property type="entry name" value="Thioester_reductase-like_dom"/>
</dbReference>
<dbReference type="PANTHER" id="PTHR44845">
    <property type="entry name" value="CARRIER DOMAIN-CONTAINING PROTEIN"/>
    <property type="match status" value="1"/>
</dbReference>
<dbReference type="Gene3D" id="3.40.50.12780">
    <property type="entry name" value="N-terminal domain of ligase-like"/>
    <property type="match status" value="1"/>
</dbReference>
<dbReference type="STRING" id="656024.FsymDg_1861"/>
<evidence type="ECO:0000256" key="3">
    <source>
        <dbReference type="SAM" id="MobiDB-lite"/>
    </source>
</evidence>
<dbReference type="SUPFAM" id="SSF56801">
    <property type="entry name" value="Acetyl-CoA synthetase-like"/>
    <property type="match status" value="1"/>
</dbReference>
<dbReference type="Gene3D" id="3.40.50.720">
    <property type="entry name" value="NAD(P)-binding Rossmann-like Domain"/>
    <property type="match status" value="1"/>
</dbReference>
<gene>
    <name evidence="5" type="ordered locus">FsymDg_1861</name>
</gene>
<dbReference type="InterPro" id="IPR000873">
    <property type="entry name" value="AMP-dep_synth/lig_dom"/>
</dbReference>
<dbReference type="InterPro" id="IPR042099">
    <property type="entry name" value="ANL_N_sf"/>
</dbReference>
<dbReference type="InterPro" id="IPR036291">
    <property type="entry name" value="NAD(P)-bd_dom_sf"/>
</dbReference>
<keyword evidence="1" id="KW-0596">Phosphopantetheine</keyword>
<keyword evidence="2" id="KW-0597">Phosphoprotein</keyword>
<dbReference type="InterPro" id="IPR045851">
    <property type="entry name" value="AMP-bd_C_sf"/>
</dbReference>
<dbReference type="eggNOG" id="COG1020">
    <property type="taxonomic scope" value="Bacteria"/>
</dbReference>
<dbReference type="KEGG" id="fsy:FsymDg_1861"/>
<dbReference type="EC" id="5.1.1.11" evidence="5"/>
<dbReference type="HOGENOM" id="CLU_000022_2_17_11"/>
<dbReference type="AlphaFoldDB" id="F8AVY3"/>
<dbReference type="Pfam" id="PF13193">
    <property type="entry name" value="AMP-binding_C"/>
    <property type="match status" value="1"/>
</dbReference>
<dbReference type="InterPro" id="IPR025110">
    <property type="entry name" value="AMP-bd_C"/>
</dbReference>
<dbReference type="SUPFAM" id="SSF47336">
    <property type="entry name" value="ACP-like"/>
    <property type="match status" value="1"/>
</dbReference>
<proteinExistence type="predicted"/>
<dbReference type="EMBL" id="CP002801">
    <property type="protein sequence ID" value="AEH09304.1"/>
    <property type="molecule type" value="Genomic_DNA"/>
</dbReference>
<feature type="region of interest" description="Disordered" evidence="3">
    <location>
        <begin position="941"/>
        <end position="966"/>
    </location>
</feature>
<protein>
    <submittedName>
        <fullName evidence="5">Thioester reductase domain protein</fullName>
        <ecNumber evidence="5">5.1.1.11</ecNumber>
    </submittedName>
</protein>
<dbReference type="GO" id="GO:0047462">
    <property type="term" value="F:phenylalanine racemase (ATP-hydrolyzing) activity"/>
    <property type="evidence" value="ECO:0007669"/>
    <property type="project" value="UniProtKB-EC"/>
</dbReference>
<keyword evidence="6" id="KW-1185">Reference proteome</keyword>
<dbReference type="InterPro" id="IPR013120">
    <property type="entry name" value="FAR_NAD-bd"/>
</dbReference>
<dbReference type="Proteomes" id="UP000001549">
    <property type="component" value="Chromosome"/>
</dbReference>
<dbReference type="PANTHER" id="PTHR44845:SF6">
    <property type="entry name" value="BETA-ALANINE-ACTIVATING ENZYME"/>
    <property type="match status" value="1"/>
</dbReference>
<organism evidence="5 6">
    <name type="scientific">Candidatus Protofrankia datiscae</name>
    <dbReference type="NCBI Taxonomy" id="2716812"/>
    <lineage>
        <taxon>Bacteria</taxon>
        <taxon>Bacillati</taxon>
        <taxon>Actinomycetota</taxon>
        <taxon>Actinomycetes</taxon>
        <taxon>Frankiales</taxon>
        <taxon>Frankiaceae</taxon>
        <taxon>Protofrankia</taxon>
    </lineage>
</organism>
<name>F8AVY3_9ACTN</name>
<feature type="compositionally biased region" description="Basic and acidic residues" evidence="3">
    <location>
        <begin position="439"/>
        <end position="449"/>
    </location>
</feature>
<dbReference type="InterPro" id="IPR009081">
    <property type="entry name" value="PP-bd_ACP"/>
</dbReference>
<sequence>MDGGLALPVAMLGVLKTGAAFVPMDAAWPEPRRREALDQLDCPVTITADGSVGTPRCVRARAEPPARARGGALSARPRPHDVVYGFFTSGSTGRPKCALNFHRGLVNRLLTMSERFGRDGDVVLQNSSHVFDSAIWQLLWPLTRGCRVVIPERAGILDFESTMTTVERYGVTMTDFVPSVFDLFVETVAGRPGSVGRLVSLRRLLLGGEAMNAGSVQKFRALLPRLAVTNTFGPTEASIGSVFHDVTDEDVRETPIGRPIANTAVVLLGDGGHTVRQGEVGQIHLAGLCLGAGYHRDPRATRESFIDNPFPQVPGDRLYRTGDYGYVRRDGLLMFTGRRDDQIKIAGVRIDLNEIETTLRDAPGVQRVKTVVAGTRAQRSVVCFAVLTAGQTESGLLAYARSRLPAAGVPRRVVAVDRMPLLPNGKVDQVALRHRLTDEHRRTGEHGPTGEHGAPGGTTAPAPFLEAEILRLWRLLLPDATARTDFFRAGGTSLTAVRLALALERRFGVRLESRDLLGAPTLREQAALIVSGPGHAEDGTPLADVVGRDIFLHEPAAPPAPRRPAPGRRPAGPPRPETVLLTGATGFVGARLLAELTRRTTRTVVCLVRGSNDQEAGRRLDAALRAAGLRVERGRAVAVAGDLGLPLLGLREGRYHDLADEAVAVVHAGALINAVLDYERHRATNVDGTREVIRFAMTGRTKRLWHLSTVSVLGDGPPGPPTVDVSGRRHGLPADGYSQSKWTAEQLLERARSRGLPATVCRLGEVGADSRTGVGNPTSLVTLVLRLCRALDARVVTRASVDWAPVDRVARFIVEGLHRDEARGETFDLLGPGRVLLSELMARLPGPAARRPETVSYAQFHERALARAREDDLVARCLLALPPWTGDGADPVADVFTDATARFPAPRATQLARRFGLPWAVPRSGEIDTYLRWVVRDAPSAGTDGAVVPPSPAARSVDVSPPVPHR</sequence>
<evidence type="ECO:0000256" key="2">
    <source>
        <dbReference type="ARBA" id="ARBA00022553"/>
    </source>
</evidence>
<reference evidence="5 6" key="1">
    <citation type="submission" date="2011-05" db="EMBL/GenBank/DDBJ databases">
        <title>Complete sequence of chromosome of Frankia symbiont of Datisca glomerata.</title>
        <authorList>
            <consortium name="US DOE Joint Genome Institute"/>
            <person name="Lucas S."/>
            <person name="Han J."/>
            <person name="Lapidus A."/>
            <person name="Cheng J.-F."/>
            <person name="Goodwin L."/>
            <person name="Pitluck S."/>
            <person name="Peters L."/>
            <person name="Mikhailova N."/>
            <person name="Chertkov O."/>
            <person name="Teshima H."/>
            <person name="Han C."/>
            <person name="Tapia R."/>
            <person name="Land M."/>
            <person name="Hauser L."/>
            <person name="Kyrpides N."/>
            <person name="Ivanova N."/>
            <person name="Pagani I."/>
            <person name="Berry A."/>
            <person name="Pawlowski K."/>
            <person name="Persson T."/>
            <person name="Vanden Heuvel B."/>
            <person name="Benson D."/>
            <person name="Woyke T."/>
        </authorList>
    </citation>
    <scope>NUCLEOTIDE SEQUENCE [LARGE SCALE GENOMIC DNA]</scope>
    <source>
        <strain evidence="6">4085684</strain>
    </source>
</reference>
<feature type="region of interest" description="Disordered" evidence="3">
    <location>
        <begin position="439"/>
        <end position="460"/>
    </location>
</feature>
<dbReference type="CDD" id="cd05930">
    <property type="entry name" value="A_NRPS"/>
    <property type="match status" value="1"/>
</dbReference>